<organism evidence="1 2">
    <name type="scientific">Lentilactobacillus fungorum</name>
    <dbReference type="NCBI Taxonomy" id="2201250"/>
    <lineage>
        <taxon>Bacteria</taxon>
        <taxon>Bacillati</taxon>
        <taxon>Bacillota</taxon>
        <taxon>Bacilli</taxon>
        <taxon>Lactobacillales</taxon>
        <taxon>Lactobacillaceae</taxon>
        <taxon>Lentilactobacillus</taxon>
    </lineage>
</organism>
<reference evidence="1 2" key="1">
    <citation type="journal article" date="2021" name="Int. J. Syst. Evol. Microbiol.">
        <title>Lentilactobacillus fungorum sp. nov., isolated from spent mushroom substrates.</title>
        <authorList>
            <person name="Tohno M."/>
            <person name="Tanizawa Y."/>
            <person name="Kojima Y."/>
            <person name="Sakamoto M."/>
            <person name="Ohkuma M."/>
            <person name="Kobayashi H."/>
        </authorList>
    </citation>
    <scope>NUCLEOTIDE SEQUENCE [LARGE SCALE GENOMIC DNA]</scope>
    <source>
        <strain evidence="1 2">YK48G</strain>
    </source>
</reference>
<accession>A0ABQ3VXK1</accession>
<evidence type="ECO:0008006" key="3">
    <source>
        <dbReference type="Google" id="ProtNLM"/>
    </source>
</evidence>
<protein>
    <recommendedName>
        <fullName evidence="3">DUF1828 domain-containing protein</fullName>
    </recommendedName>
</protein>
<dbReference type="RefSeq" id="WP_203629676.1">
    <property type="nucleotide sequence ID" value="NZ_BNJR01000010.1"/>
</dbReference>
<comment type="caution">
    <text evidence="1">The sequence shown here is derived from an EMBL/GenBank/DDBJ whole genome shotgun (WGS) entry which is preliminary data.</text>
</comment>
<dbReference type="EMBL" id="BNJR01000010">
    <property type="protein sequence ID" value="GHP13642.1"/>
    <property type="molecule type" value="Genomic_DNA"/>
</dbReference>
<keyword evidence="2" id="KW-1185">Reference proteome</keyword>
<name>A0ABQ3VXK1_9LACO</name>
<gene>
    <name evidence="1" type="ORF">YK48G_10670</name>
</gene>
<evidence type="ECO:0000313" key="2">
    <source>
        <dbReference type="Proteomes" id="UP000604765"/>
    </source>
</evidence>
<evidence type="ECO:0000313" key="1">
    <source>
        <dbReference type="EMBL" id="GHP13642.1"/>
    </source>
</evidence>
<dbReference type="Proteomes" id="UP000604765">
    <property type="component" value="Unassembled WGS sequence"/>
</dbReference>
<proteinExistence type="predicted"/>
<sequence length="114" mass="13174">MANTVQTEWKDSVKSKEEFHKFITSYFQDHKELSGNYDDGYYFETYNVRLDSRDGLVVTLTTGSFTGQGFPIKDTENISIEDFRQLLLNKKFADKNMSLTDVFHVAADLINTKL</sequence>